<feature type="region of interest" description="Disordered" evidence="1">
    <location>
        <begin position="36"/>
        <end position="92"/>
    </location>
</feature>
<dbReference type="InterPro" id="IPR019809">
    <property type="entry name" value="Histone_H4_CS"/>
</dbReference>
<dbReference type="GO" id="GO:0000786">
    <property type="term" value="C:nucleosome"/>
    <property type="evidence" value="ECO:0007669"/>
    <property type="project" value="InterPro"/>
</dbReference>
<proteinExistence type="predicted"/>
<dbReference type="GO" id="GO:0003677">
    <property type="term" value="F:DNA binding"/>
    <property type="evidence" value="ECO:0007669"/>
    <property type="project" value="InterPro"/>
</dbReference>
<feature type="transmembrane region" description="Helical" evidence="2">
    <location>
        <begin position="226"/>
        <end position="251"/>
    </location>
</feature>
<dbReference type="EMBL" id="BDRX01000206">
    <property type="protein sequence ID" value="GBG00271.1"/>
    <property type="molecule type" value="Genomic_DNA"/>
</dbReference>
<gene>
    <name evidence="3" type="ORF">Rsub_12997</name>
</gene>
<feature type="compositionally biased region" description="Gly residues" evidence="1">
    <location>
        <begin position="78"/>
        <end position="87"/>
    </location>
</feature>
<feature type="region of interest" description="Disordered" evidence="1">
    <location>
        <begin position="185"/>
        <end position="221"/>
    </location>
</feature>
<evidence type="ECO:0000256" key="1">
    <source>
        <dbReference type="SAM" id="MobiDB-lite"/>
    </source>
</evidence>
<evidence type="ECO:0000313" key="3">
    <source>
        <dbReference type="EMBL" id="GBG00271.1"/>
    </source>
</evidence>
<reference evidence="3 4" key="1">
    <citation type="journal article" date="2018" name="Sci. Rep.">
        <title>Raphidocelis subcapitata (=Pseudokirchneriella subcapitata) provides an insight into genome evolution and environmental adaptations in the Sphaeropleales.</title>
        <authorList>
            <person name="Suzuki S."/>
            <person name="Yamaguchi H."/>
            <person name="Nakajima N."/>
            <person name="Kawachi M."/>
        </authorList>
    </citation>
    <scope>NUCLEOTIDE SEQUENCE [LARGE SCALE GENOMIC DNA]</scope>
    <source>
        <strain evidence="3 4">NIES-35</strain>
    </source>
</reference>
<dbReference type="PROSITE" id="PS00047">
    <property type="entry name" value="HISTONE_H4"/>
    <property type="match status" value="1"/>
</dbReference>
<keyword evidence="2" id="KW-0472">Membrane</keyword>
<accession>A0A2V0PQC8</accession>
<feature type="compositionally biased region" description="Low complexity" evidence="1">
    <location>
        <begin position="63"/>
        <end position="77"/>
    </location>
</feature>
<comment type="caution">
    <text evidence="3">The sequence shown here is derived from an EMBL/GenBank/DDBJ whole genome shotgun (WGS) entry which is preliminary data.</text>
</comment>
<sequence length="292" mass="29493">MQALSATWEPYHAAFMAAHDLAMHATAARRAAAAAQSVEAAAERTPREDHEEEELGQLGGESSGLAGSAAGSAAPRSQGGGGSGGGGAKRHVRGPAATAAAAAAVAAAAEAAFLQPAEALAPAAAGAGAAGAARQATGRAGWVLQVAPPDDRTERVAAWLMHAVMHGFVKGGRVERSVVEGGMVLTDGELPPLGGDGDDGDDGDEDASPSAPGPGSKRRQLGARSAYAAALSMALMLTQVGTGFVLMATWVSQQRRQRIEEEMEREGRALRLAHMRAALFAAAAEQKIAHAA</sequence>
<feature type="compositionally biased region" description="Acidic residues" evidence="1">
    <location>
        <begin position="196"/>
        <end position="207"/>
    </location>
</feature>
<organism evidence="3 4">
    <name type="scientific">Raphidocelis subcapitata</name>
    <dbReference type="NCBI Taxonomy" id="307507"/>
    <lineage>
        <taxon>Eukaryota</taxon>
        <taxon>Viridiplantae</taxon>
        <taxon>Chlorophyta</taxon>
        <taxon>core chlorophytes</taxon>
        <taxon>Chlorophyceae</taxon>
        <taxon>CS clade</taxon>
        <taxon>Sphaeropleales</taxon>
        <taxon>Selenastraceae</taxon>
        <taxon>Raphidocelis</taxon>
    </lineage>
</organism>
<name>A0A2V0PQC8_9CHLO</name>
<dbReference type="AlphaFoldDB" id="A0A2V0PQC8"/>
<keyword evidence="2" id="KW-1133">Transmembrane helix</keyword>
<dbReference type="InParanoid" id="A0A2V0PQC8"/>
<evidence type="ECO:0000313" key="4">
    <source>
        <dbReference type="Proteomes" id="UP000247498"/>
    </source>
</evidence>
<protein>
    <submittedName>
        <fullName evidence="3">Uncharacterized protein</fullName>
    </submittedName>
</protein>
<dbReference type="Proteomes" id="UP000247498">
    <property type="component" value="Unassembled WGS sequence"/>
</dbReference>
<keyword evidence="4" id="KW-1185">Reference proteome</keyword>
<evidence type="ECO:0000256" key="2">
    <source>
        <dbReference type="SAM" id="Phobius"/>
    </source>
</evidence>
<keyword evidence="2" id="KW-0812">Transmembrane</keyword>